<accession>A0ABS6GRA5</accession>
<keyword evidence="1" id="KW-1133">Transmembrane helix</keyword>
<reference evidence="2 3" key="1">
    <citation type="journal article" date="2011" name="Int. J. Syst. Evol. Microbiol.">
        <title>Allobacillus halotolerans gen. nov., sp. nov. isolated from shrimp paste.</title>
        <authorList>
            <person name="Sheu S.Y."/>
            <person name="Arun A.B."/>
            <person name="Jiang S.R."/>
            <person name="Young C.C."/>
            <person name="Chen W.M."/>
        </authorList>
    </citation>
    <scope>NUCLEOTIDE SEQUENCE [LARGE SCALE GENOMIC DNA]</scope>
    <source>
        <strain evidence="2 3">LMG 24826</strain>
    </source>
</reference>
<keyword evidence="1" id="KW-0812">Transmembrane</keyword>
<keyword evidence="1" id="KW-0472">Membrane</keyword>
<name>A0ABS6GRA5_9BACI</name>
<evidence type="ECO:0000256" key="1">
    <source>
        <dbReference type="SAM" id="Phobius"/>
    </source>
</evidence>
<protein>
    <submittedName>
        <fullName evidence="2">Uncharacterized protein</fullName>
    </submittedName>
</protein>
<sequence length="174" mass="19646">MAFSDWIQILSIIATTIISIVSVIIATKSLRLTKKSIEDANRPYIGCFVEMIEVGHFQKYFVIKNFGKTPATIVDIKFNKEIKGLGREGKLDSVKNALIAPNQKFITAVNVKEIEDLIVTIVYEDMNNQTTEQSFNLNLGFTSDLLYKTSDDSRLTNDMNALRNVLHQLTKRGI</sequence>
<evidence type="ECO:0000313" key="2">
    <source>
        <dbReference type="EMBL" id="MBU6081189.1"/>
    </source>
</evidence>
<gene>
    <name evidence="2" type="ORF">KQ486_09150</name>
</gene>
<keyword evidence="3" id="KW-1185">Reference proteome</keyword>
<comment type="caution">
    <text evidence="2">The sequence shown here is derived from an EMBL/GenBank/DDBJ whole genome shotgun (WGS) entry which is preliminary data.</text>
</comment>
<feature type="transmembrane region" description="Helical" evidence="1">
    <location>
        <begin position="6"/>
        <end position="26"/>
    </location>
</feature>
<proteinExistence type="predicted"/>
<dbReference type="EMBL" id="JAHLZF010000012">
    <property type="protein sequence ID" value="MBU6081189.1"/>
    <property type="molecule type" value="Genomic_DNA"/>
</dbReference>
<organism evidence="2 3">
    <name type="scientific">Allobacillus halotolerans</name>
    <dbReference type="NCBI Taxonomy" id="570278"/>
    <lineage>
        <taxon>Bacteria</taxon>
        <taxon>Bacillati</taxon>
        <taxon>Bacillota</taxon>
        <taxon>Bacilli</taxon>
        <taxon>Bacillales</taxon>
        <taxon>Bacillaceae</taxon>
        <taxon>Allobacillus</taxon>
    </lineage>
</organism>
<dbReference type="Proteomes" id="UP000812672">
    <property type="component" value="Unassembled WGS sequence"/>
</dbReference>
<evidence type="ECO:0000313" key="3">
    <source>
        <dbReference type="Proteomes" id="UP000812672"/>
    </source>
</evidence>